<gene>
    <name evidence="2" type="ORF">K7472_32025</name>
</gene>
<reference evidence="2 3" key="1">
    <citation type="submission" date="2021-08" db="EMBL/GenBank/DDBJ databases">
        <title>Streptomyces sp. PTM05 isolated from lichen.</title>
        <authorList>
            <person name="Somphong A."/>
            <person name="Phongsopitanun W."/>
            <person name="Tanasupawat S."/>
        </authorList>
    </citation>
    <scope>NUCLEOTIDE SEQUENCE [LARGE SCALE GENOMIC DNA]</scope>
    <source>
        <strain evidence="2 3">Ptm05</strain>
    </source>
</reference>
<protein>
    <recommendedName>
        <fullName evidence="4">Transcriptional regulator</fullName>
    </recommendedName>
</protein>
<dbReference type="RefSeq" id="WP_222982753.1">
    <property type="nucleotide sequence ID" value="NZ_JAINVZ010000049.1"/>
</dbReference>
<organism evidence="2 3">
    <name type="scientific">Streptantibioticus parmotrematis</name>
    <dbReference type="NCBI Taxonomy" id="2873249"/>
    <lineage>
        <taxon>Bacteria</taxon>
        <taxon>Bacillati</taxon>
        <taxon>Actinomycetota</taxon>
        <taxon>Actinomycetes</taxon>
        <taxon>Kitasatosporales</taxon>
        <taxon>Streptomycetaceae</taxon>
        <taxon>Streptantibioticus</taxon>
    </lineage>
</organism>
<dbReference type="InterPro" id="IPR046300">
    <property type="entry name" value="DUF6415"/>
</dbReference>
<comment type="caution">
    <text evidence="2">The sequence shown here is derived from an EMBL/GenBank/DDBJ whole genome shotgun (WGS) entry which is preliminary data.</text>
</comment>
<keyword evidence="3" id="KW-1185">Reference proteome</keyword>
<accession>A0ABS7R1Y8</accession>
<evidence type="ECO:0000256" key="1">
    <source>
        <dbReference type="SAM" id="MobiDB-lite"/>
    </source>
</evidence>
<feature type="region of interest" description="Disordered" evidence="1">
    <location>
        <begin position="1"/>
        <end position="21"/>
    </location>
</feature>
<evidence type="ECO:0008006" key="4">
    <source>
        <dbReference type="Google" id="ProtNLM"/>
    </source>
</evidence>
<dbReference type="Proteomes" id="UP001198565">
    <property type="component" value="Unassembled WGS sequence"/>
</dbReference>
<sequence length="190" mass="20863">MEPATEATDTGTGTRRVPNASLTPQLTEVPKADLPWDVPRLQRAVVRTHAYEAPERPWHQELGVTEGTRQAPTPVGFDPARVRRYVQIAKGMTSGRVVPRHEQVEDVTRTLRGFITSMAPYAEVRVMALEPGGAEWRRCREAIERAQHLSAIVVVGELRAATDHANVLAGAVTDLLAHAERYAQEASSDG</sequence>
<evidence type="ECO:0000313" key="3">
    <source>
        <dbReference type="Proteomes" id="UP001198565"/>
    </source>
</evidence>
<name>A0ABS7R1Y8_9ACTN</name>
<evidence type="ECO:0000313" key="2">
    <source>
        <dbReference type="EMBL" id="MBY8889436.1"/>
    </source>
</evidence>
<dbReference type="EMBL" id="JAINVZ010000049">
    <property type="protein sequence ID" value="MBY8889436.1"/>
    <property type="molecule type" value="Genomic_DNA"/>
</dbReference>
<proteinExistence type="predicted"/>
<dbReference type="Pfam" id="PF19979">
    <property type="entry name" value="DUF6415"/>
    <property type="match status" value="1"/>
</dbReference>